<dbReference type="PANTHER" id="PTHR20974:SF0">
    <property type="entry name" value="UPF0585 PROTEIN CG18661"/>
    <property type="match status" value="1"/>
</dbReference>
<organism evidence="1 2">
    <name type="scientific">Pseudophaeobacter arcticus</name>
    <dbReference type="NCBI Taxonomy" id="385492"/>
    <lineage>
        <taxon>Bacteria</taxon>
        <taxon>Pseudomonadati</taxon>
        <taxon>Pseudomonadota</taxon>
        <taxon>Alphaproteobacteria</taxon>
        <taxon>Rhodobacterales</taxon>
        <taxon>Paracoccaceae</taxon>
        <taxon>Pseudophaeobacter</taxon>
    </lineage>
</organism>
<dbReference type="PANTHER" id="PTHR20974">
    <property type="entry name" value="UPF0585 PROTEIN CG18661"/>
    <property type="match status" value="1"/>
</dbReference>
<dbReference type="RefSeq" id="WP_353402207.1">
    <property type="nucleotide sequence ID" value="NZ_BAABWU010000021.1"/>
</dbReference>
<protein>
    <submittedName>
        <fullName evidence="1">DUF938 domain-containing protein</fullName>
    </submittedName>
</protein>
<proteinExistence type="predicted"/>
<name>A0ABQ0AR59_9RHOB</name>
<reference evidence="1 2" key="1">
    <citation type="submission" date="2024-04" db="EMBL/GenBank/DDBJ databases">
        <title>Draft genome sequence of Pseudophaeobacter arcticus NBRC 116598.</title>
        <authorList>
            <person name="Miyakawa T."/>
            <person name="Kusuya Y."/>
            <person name="Miura T."/>
        </authorList>
    </citation>
    <scope>NUCLEOTIDE SEQUENCE [LARGE SCALE GENOMIC DNA]</scope>
    <source>
        <strain evidence="1 2">SU-CL00105</strain>
    </source>
</reference>
<dbReference type="SUPFAM" id="SSF53335">
    <property type="entry name" value="S-adenosyl-L-methionine-dependent methyltransferases"/>
    <property type="match status" value="1"/>
</dbReference>
<comment type="caution">
    <text evidence="1">The sequence shown here is derived from an EMBL/GenBank/DDBJ whole genome shotgun (WGS) entry which is preliminary data.</text>
</comment>
<evidence type="ECO:0000313" key="1">
    <source>
        <dbReference type="EMBL" id="GAA6198361.1"/>
    </source>
</evidence>
<dbReference type="EMBL" id="BAABWU010000021">
    <property type="protein sequence ID" value="GAA6198361.1"/>
    <property type="molecule type" value="Genomic_DNA"/>
</dbReference>
<accession>A0ABQ0AR59</accession>
<dbReference type="InterPro" id="IPR029063">
    <property type="entry name" value="SAM-dependent_MTases_sf"/>
</dbReference>
<evidence type="ECO:0000313" key="2">
    <source>
        <dbReference type="Proteomes" id="UP001441944"/>
    </source>
</evidence>
<gene>
    <name evidence="1" type="ORF">NBRC116598_38060</name>
</gene>
<dbReference type="Gene3D" id="3.40.50.150">
    <property type="entry name" value="Vaccinia Virus protein VP39"/>
    <property type="match status" value="1"/>
</dbReference>
<dbReference type="Proteomes" id="UP001441944">
    <property type="component" value="Unassembled WGS sequence"/>
</dbReference>
<dbReference type="Pfam" id="PF06080">
    <property type="entry name" value="DUF938"/>
    <property type="match status" value="1"/>
</dbReference>
<keyword evidence="2" id="KW-1185">Reference proteome</keyword>
<sequence length="219" mass="23312">MPVRSTPGTASVANPEGGKLFAPSAARNLDVLADLLEQVAPPSGHTALELASGTGQHVVGYATRLPQYTWHPTEADPSRLHSIDAYIAEAALDNVRAAKALDATAAGWSATQEPQDLIVLSNLMHLISTPEARCLLREAANTLTPGGRLVIYGPFLRAGELTSPGDAQFHSSLKAHDPEIGYKDDFDLLDWAEEVWLSPVEVIEMPANNLALVFAKGTA</sequence>
<dbReference type="InterPro" id="IPR010342">
    <property type="entry name" value="DUF938"/>
</dbReference>